<organism evidence="1 2">
    <name type="scientific">Cichorium intybus</name>
    <name type="common">Chicory</name>
    <dbReference type="NCBI Taxonomy" id="13427"/>
    <lineage>
        <taxon>Eukaryota</taxon>
        <taxon>Viridiplantae</taxon>
        <taxon>Streptophyta</taxon>
        <taxon>Embryophyta</taxon>
        <taxon>Tracheophyta</taxon>
        <taxon>Spermatophyta</taxon>
        <taxon>Magnoliopsida</taxon>
        <taxon>eudicotyledons</taxon>
        <taxon>Gunneridae</taxon>
        <taxon>Pentapetalae</taxon>
        <taxon>asterids</taxon>
        <taxon>campanulids</taxon>
        <taxon>Asterales</taxon>
        <taxon>Asteraceae</taxon>
        <taxon>Cichorioideae</taxon>
        <taxon>Cichorieae</taxon>
        <taxon>Cichoriinae</taxon>
        <taxon>Cichorium</taxon>
    </lineage>
</organism>
<name>A0ACB9G3L0_CICIN</name>
<comment type="caution">
    <text evidence="1">The sequence shown here is derived from an EMBL/GenBank/DDBJ whole genome shotgun (WGS) entry which is preliminary data.</text>
</comment>
<dbReference type="EMBL" id="CM042010">
    <property type="protein sequence ID" value="KAI3778109.1"/>
    <property type="molecule type" value="Genomic_DNA"/>
</dbReference>
<keyword evidence="2" id="KW-1185">Reference proteome</keyword>
<reference evidence="1 2" key="2">
    <citation type="journal article" date="2022" name="Mol. Ecol. Resour.">
        <title>The genomes of chicory, endive, great burdock and yacon provide insights into Asteraceae paleo-polyploidization history and plant inulin production.</title>
        <authorList>
            <person name="Fan W."/>
            <person name="Wang S."/>
            <person name="Wang H."/>
            <person name="Wang A."/>
            <person name="Jiang F."/>
            <person name="Liu H."/>
            <person name="Zhao H."/>
            <person name="Xu D."/>
            <person name="Zhang Y."/>
        </authorList>
    </citation>
    <scope>NUCLEOTIDE SEQUENCE [LARGE SCALE GENOMIC DNA]</scope>
    <source>
        <strain evidence="2">cv. Punajuju</strain>
        <tissue evidence="1">Leaves</tissue>
    </source>
</reference>
<reference evidence="2" key="1">
    <citation type="journal article" date="2022" name="Mol. Ecol. Resour.">
        <title>The genomes of chicory, endive, great burdock and yacon provide insights into Asteraceae palaeo-polyploidization history and plant inulin production.</title>
        <authorList>
            <person name="Fan W."/>
            <person name="Wang S."/>
            <person name="Wang H."/>
            <person name="Wang A."/>
            <person name="Jiang F."/>
            <person name="Liu H."/>
            <person name="Zhao H."/>
            <person name="Xu D."/>
            <person name="Zhang Y."/>
        </authorList>
    </citation>
    <scope>NUCLEOTIDE SEQUENCE [LARGE SCALE GENOMIC DNA]</scope>
    <source>
        <strain evidence="2">cv. Punajuju</strain>
    </source>
</reference>
<evidence type="ECO:0000313" key="1">
    <source>
        <dbReference type="EMBL" id="KAI3778109.1"/>
    </source>
</evidence>
<accession>A0ACB9G3L0</accession>
<proteinExistence type="predicted"/>
<sequence>MAILVYPRIPTALFLQNRHGSVQLTSVRCSSSATVKLSNSKATKSTNGAKSTGAAVLWYKNDLRVDDHPGLLAASKHTAVVPLYVFDHRVLRYFNEEMLELLLFAVKDLRKSLKDLGSDLMIRSGRTESVIQDLVKEVRAANIYTQEEVEYDLQLVIEKVKENLEDIKSPKLSLWSTPFYDIKNMMDIPLSYDEFQQLKLSMNSPLSTPKLPHMATDLTWGPIPTLNDLKEFINESPYKSKDSWTSIKNNSAESVMQNARILASNSLTSQTNTNSLIKTKKRLKKSAFITKQGNVIGGGTNDILNALSAYLKYLEGTTRDDWQELHEKLREAETREGASFGALFGPSLHLGIVSRRRVYYETIKYEKERNGGFLSPFGFSSPTITATANHVLSMEWYSLLASRSQLDSTKRYSIRYWKWNGYLIQYVVVGSEGPAILLVHGFGAFLEHYRDNINNIAENGNRVWAITLLGFGRSEKPNLIYTELLWAEFIRDFIVDVVGEPVHLIGNSFGGYFVSIVAGLWPVLVRSVVLLNSAGHYIPEYSSVPPFKERKSTGIAWLGARGIAFYLKLSVRNLVKSCYPTKRDRADEGLLNEMVRASYDPGAVVVLESLFTFDPSIPMNYLLKGFEEKVVIIQGMKDPISESKTKVDLVKRHFKQILIKELDAGHCPHDELPEEVNSIIKEWVVNVENRCEILKQATKDSRMLSKKSLQKEFSGQTS</sequence>
<gene>
    <name evidence="1" type="ORF">L2E82_07139</name>
</gene>
<protein>
    <submittedName>
        <fullName evidence="1">Uncharacterized protein</fullName>
    </submittedName>
</protein>
<evidence type="ECO:0000313" key="2">
    <source>
        <dbReference type="Proteomes" id="UP001055811"/>
    </source>
</evidence>
<dbReference type="Proteomes" id="UP001055811">
    <property type="component" value="Linkage Group LG02"/>
</dbReference>